<keyword evidence="2 5" id="KW-0812">Transmembrane</keyword>
<feature type="transmembrane region" description="Helical" evidence="5">
    <location>
        <begin position="182"/>
        <end position="199"/>
    </location>
</feature>
<evidence type="ECO:0000256" key="2">
    <source>
        <dbReference type="ARBA" id="ARBA00022692"/>
    </source>
</evidence>
<dbReference type="Pfam" id="PF13520">
    <property type="entry name" value="AA_permease_2"/>
    <property type="match status" value="1"/>
</dbReference>
<dbReference type="InterPro" id="IPR050598">
    <property type="entry name" value="AminoAcid_Transporter"/>
</dbReference>
<dbReference type="InterPro" id="IPR002293">
    <property type="entry name" value="AA/rel_permease1"/>
</dbReference>
<evidence type="ECO:0000256" key="4">
    <source>
        <dbReference type="ARBA" id="ARBA00023136"/>
    </source>
</evidence>
<feature type="transmembrane region" description="Helical" evidence="5">
    <location>
        <begin position="84"/>
        <end position="103"/>
    </location>
</feature>
<dbReference type="Proteomes" id="UP000654345">
    <property type="component" value="Unassembled WGS sequence"/>
</dbReference>
<dbReference type="PANTHER" id="PTHR11785:SF512">
    <property type="entry name" value="SOBREMESA, ISOFORM B"/>
    <property type="match status" value="1"/>
</dbReference>
<feature type="transmembrane region" description="Helical" evidence="5">
    <location>
        <begin position="53"/>
        <end position="78"/>
    </location>
</feature>
<dbReference type="EMBL" id="BNJG01000001">
    <property type="protein sequence ID" value="GHO51614.1"/>
    <property type="molecule type" value="Genomic_DNA"/>
</dbReference>
<evidence type="ECO:0000256" key="5">
    <source>
        <dbReference type="SAM" id="Phobius"/>
    </source>
</evidence>
<comment type="caution">
    <text evidence="6">The sequence shown here is derived from an EMBL/GenBank/DDBJ whole genome shotgun (WGS) entry which is preliminary data.</text>
</comment>
<accession>A0ABQ3UFW9</accession>
<sequence>MSSSDINRESEVIPTGTTQGTVAERTTNGFVRSVGLLTATAINMTQMCGIGPFITIPIMVATFGGPQAIIGWIAGAILALADGLIWAELGAAMPGAGGTYIYLREAFQYRTGRLMPFLFIWTAILAIPLIMSTGVIGLVQYLGYLWPGMNWWEVHLVSLLVVAVVVFALYRRIESVGFLTNILFVVMLVSIGLVIVASFTRFNPQLAFTFPANAFTLNGQFFAGLGAGLLVGVYDYLGYNTTSYMGDEMRSPGRVIPWSIIISILGIMLLYLALNIGVMGVVPWQEVAKSSSIASLVLERIWGKGVSSVVTGLIIITAFASVFTGLLGGSRVPYNAARDGVFLRPFAKLHPRYHFPHIALLVMGLLTAIGSFFDLGTVISMLIAVIVLIQGVGQVVALIVLRMRQPELKRPYRMWLYPLPGLIAVAGWAYVYYASGWTSVGLSLGWLVIGVVAYLIWARVEHTWPFGPKEIREVYVEEQAAQQPGITEAAQ</sequence>
<evidence type="ECO:0000256" key="1">
    <source>
        <dbReference type="ARBA" id="ARBA00004141"/>
    </source>
</evidence>
<protein>
    <submittedName>
        <fullName evidence="6">Amino acid permease</fullName>
    </submittedName>
</protein>
<feature type="transmembrane region" description="Helical" evidence="5">
    <location>
        <begin position="258"/>
        <end position="285"/>
    </location>
</feature>
<evidence type="ECO:0000256" key="3">
    <source>
        <dbReference type="ARBA" id="ARBA00022989"/>
    </source>
</evidence>
<dbReference type="PIRSF" id="PIRSF006060">
    <property type="entry name" value="AA_transporter"/>
    <property type="match status" value="1"/>
</dbReference>
<proteinExistence type="predicted"/>
<dbReference type="PANTHER" id="PTHR11785">
    <property type="entry name" value="AMINO ACID TRANSPORTER"/>
    <property type="match status" value="1"/>
</dbReference>
<comment type="subcellular location">
    <subcellularLocation>
        <location evidence="1">Membrane</location>
        <topology evidence="1">Multi-pass membrane protein</topology>
    </subcellularLocation>
</comment>
<keyword evidence="4 5" id="KW-0472">Membrane</keyword>
<evidence type="ECO:0000313" key="7">
    <source>
        <dbReference type="Proteomes" id="UP000654345"/>
    </source>
</evidence>
<feature type="transmembrane region" description="Helical" evidence="5">
    <location>
        <begin position="353"/>
        <end position="373"/>
    </location>
</feature>
<feature type="transmembrane region" description="Helical" evidence="5">
    <location>
        <begin position="305"/>
        <end position="328"/>
    </location>
</feature>
<evidence type="ECO:0000313" key="6">
    <source>
        <dbReference type="EMBL" id="GHO51614.1"/>
    </source>
</evidence>
<feature type="transmembrane region" description="Helical" evidence="5">
    <location>
        <begin position="414"/>
        <end position="433"/>
    </location>
</feature>
<feature type="transmembrane region" description="Helical" evidence="5">
    <location>
        <begin position="379"/>
        <end position="402"/>
    </location>
</feature>
<keyword evidence="3 5" id="KW-1133">Transmembrane helix</keyword>
<feature type="transmembrane region" description="Helical" evidence="5">
    <location>
        <begin position="151"/>
        <end position="170"/>
    </location>
</feature>
<gene>
    <name evidence="6" type="ORF">KSB_00890</name>
</gene>
<feature type="transmembrane region" description="Helical" evidence="5">
    <location>
        <begin position="115"/>
        <end position="139"/>
    </location>
</feature>
<feature type="transmembrane region" description="Helical" evidence="5">
    <location>
        <begin position="439"/>
        <end position="457"/>
    </location>
</feature>
<dbReference type="Gene3D" id="1.20.1740.10">
    <property type="entry name" value="Amino acid/polyamine transporter I"/>
    <property type="match status" value="1"/>
</dbReference>
<name>A0ABQ3UFW9_9CHLR</name>
<organism evidence="6 7">
    <name type="scientific">Ktedonobacter robiniae</name>
    <dbReference type="NCBI Taxonomy" id="2778365"/>
    <lineage>
        <taxon>Bacteria</taxon>
        <taxon>Bacillati</taxon>
        <taxon>Chloroflexota</taxon>
        <taxon>Ktedonobacteria</taxon>
        <taxon>Ktedonobacterales</taxon>
        <taxon>Ktedonobacteraceae</taxon>
        <taxon>Ktedonobacter</taxon>
    </lineage>
</organism>
<reference evidence="6 7" key="1">
    <citation type="journal article" date="2021" name="Int. J. Syst. Evol. Microbiol.">
        <title>Reticulibacter mediterranei gen. nov., sp. nov., within the new family Reticulibacteraceae fam. nov., and Ktedonospora formicarum gen. nov., sp. nov., Ktedonobacter robiniae sp. nov., Dictyobacter formicarum sp. nov. and Dictyobacter arantiisoli sp. nov., belonging to the class Ktedonobacteria.</title>
        <authorList>
            <person name="Yabe S."/>
            <person name="Zheng Y."/>
            <person name="Wang C.M."/>
            <person name="Sakai Y."/>
            <person name="Abe K."/>
            <person name="Yokota A."/>
            <person name="Donadio S."/>
            <person name="Cavaletti L."/>
            <person name="Monciardini P."/>
        </authorList>
    </citation>
    <scope>NUCLEOTIDE SEQUENCE [LARGE SCALE GENOMIC DNA]</scope>
    <source>
        <strain evidence="6 7">SOSP1-30</strain>
    </source>
</reference>
<feature type="transmembrane region" description="Helical" evidence="5">
    <location>
        <begin position="219"/>
        <end position="237"/>
    </location>
</feature>
<dbReference type="RefSeq" id="WP_201368609.1">
    <property type="nucleotide sequence ID" value="NZ_BNJG01000001.1"/>
</dbReference>
<keyword evidence="7" id="KW-1185">Reference proteome</keyword>